<dbReference type="EMBL" id="SRLO01000201">
    <property type="protein sequence ID" value="TNN67616.1"/>
    <property type="molecule type" value="Genomic_DNA"/>
</dbReference>
<evidence type="ECO:0000313" key="1">
    <source>
        <dbReference type="EMBL" id="TNN67616.1"/>
    </source>
</evidence>
<organism evidence="1 2">
    <name type="scientific">Liparis tanakae</name>
    <name type="common">Tanaka's snailfish</name>
    <dbReference type="NCBI Taxonomy" id="230148"/>
    <lineage>
        <taxon>Eukaryota</taxon>
        <taxon>Metazoa</taxon>
        <taxon>Chordata</taxon>
        <taxon>Craniata</taxon>
        <taxon>Vertebrata</taxon>
        <taxon>Euteleostomi</taxon>
        <taxon>Actinopterygii</taxon>
        <taxon>Neopterygii</taxon>
        <taxon>Teleostei</taxon>
        <taxon>Neoteleostei</taxon>
        <taxon>Acanthomorphata</taxon>
        <taxon>Eupercaria</taxon>
        <taxon>Perciformes</taxon>
        <taxon>Cottioidei</taxon>
        <taxon>Cottales</taxon>
        <taxon>Liparidae</taxon>
        <taxon>Liparis</taxon>
    </lineage>
</organism>
<dbReference type="OrthoDB" id="5464at2759"/>
<reference evidence="1 2" key="1">
    <citation type="submission" date="2019-03" db="EMBL/GenBank/DDBJ databases">
        <title>First draft genome of Liparis tanakae, snailfish: a comprehensive survey of snailfish specific genes.</title>
        <authorList>
            <person name="Kim W."/>
            <person name="Song I."/>
            <person name="Jeong J.-H."/>
            <person name="Kim D."/>
            <person name="Kim S."/>
            <person name="Ryu S."/>
            <person name="Song J.Y."/>
            <person name="Lee S.K."/>
        </authorList>
    </citation>
    <scope>NUCLEOTIDE SEQUENCE [LARGE SCALE GENOMIC DNA]</scope>
    <source>
        <tissue evidence="1">Muscle</tissue>
    </source>
</reference>
<sequence length="120" mass="14044">MSRVPVTRRKMMKMLMILSRERSNHTTIYAHGEEDVEERRGRRRSTVFNVWLSSHIWLFRLVSSQLISQLIDARYRQRVLAAAASRSFCLYASRSGANKKSPASVDWHYMTLRNHCQTAS</sequence>
<dbReference type="AlphaFoldDB" id="A0A4Z2HP41"/>
<proteinExistence type="predicted"/>
<gene>
    <name evidence="1" type="ORF">EYF80_022185</name>
</gene>
<dbReference type="Proteomes" id="UP000314294">
    <property type="component" value="Unassembled WGS sequence"/>
</dbReference>
<comment type="caution">
    <text evidence="1">The sequence shown here is derived from an EMBL/GenBank/DDBJ whole genome shotgun (WGS) entry which is preliminary data.</text>
</comment>
<evidence type="ECO:0000313" key="2">
    <source>
        <dbReference type="Proteomes" id="UP000314294"/>
    </source>
</evidence>
<protein>
    <submittedName>
        <fullName evidence="1">Uncharacterized protein</fullName>
    </submittedName>
</protein>
<accession>A0A4Z2HP41</accession>
<keyword evidence="2" id="KW-1185">Reference proteome</keyword>
<name>A0A4Z2HP41_9TELE</name>